<evidence type="ECO:0000313" key="1">
    <source>
        <dbReference type="EMBL" id="PKQ64375.1"/>
    </source>
</evidence>
<dbReference type="PROSITE" id="PS51257">
    <property type="entry name" value="PROKAR_LIPOPROTEIN"/>
    <property type="match status" value="1"/>
</dbReference>
<dbReference type="OrthoDB" id="9813840at2"/>
<accession>A0A2N3I228</accession>
<dbReference type="Gene3D" id="2.60.40.10">
    <property type="entry name" value="Immunoglobulins"/>
    <property type="match status" value="2"/>
</dbReference>
<dbReference type="EMBL" id="MVDD01000003">
    <property type="protein sequence ID" value="PKQ64375.1"/>
    <property type="molecule type" value="Genomic_DNA"/>
</dbReference>
<dbReference type="InterPro" id="IPR013783">
    <property type="entry name" value="Ig-like_fold"/>
</dbReference>
<dbReference type="AlphaFoldDB" id="A0A2N3I228"/>
<gene>
    <name evidence="1" type="ORF">BZG02_06040</name>
</gene>
<reference evidence="1 2" key="1">
    <citation type="journal article" date="2017" name="Front. Microbiol.">
        <title>Labilibaculum manganireducens gen. nov., sp. nov. and Labilibaculum filiforme sp. nov., Novel Bacteroidetes Isolated from Subsurface Sediments of the Baltic Sea.</title>
        <authorList>
            <person name="Vandieken V."/>
            <person name="Marshall I.P."/>
            <person name="Niemann H."/>
            <person name="Engelen B."/>
            <person name="Cypionka H."/>
        </authorList>
    </citation>
    <scope>NUCLEOTIDE SEQUENCE [LARGE SCALE GENOMIC DNA]</scope>
    <source>
        <strain evidence="1 2">59.16B</strain>
    </source>
</reference>
<dbReference type="Proteomes" id="UP000233535">
    <property type="component" value="Unassembled WGS sequence"/>
</dbReference>
<keyword evidence="2" id="KW-1185">Reference proteome</keyword>
<dbReference type="RefSeq" id="WP_101260518.1">
    <property type="nucleotide sequence ID" value="NZ_MVDD01000003.1"/>
</dbReference>
<sequence length="626" mass="68550">MKNLLTRNIVNLLLGLFVISTIVSCEKDDLQDKDSIEIPARTADAESGNLKASISPASGSTLTSSSVTFSWNHPGGYYWIDLGTTAGGDDIFTNSNYFQTKKYTVDNLPSNGVVYLRLWYYYNYRWAYNDYTYTMNVGGASNEITPANGSTLSESSVLFSWTHAADSYRLYVGTTAGQEDIYSSGNISAKSHTIKNIPQSGTVYVRLWLNINNSWSEKYDYTYTAQTGSSTGTKDFILTAVNDGLDQSDMDDFASGLTRLNYTQVLKNVNVSTSQLKDYMGRSIKTLYHTGHGNSGYIATSDNGLSVSSLTSVSVENLIVATCLTMKDKAWKNKFSGRTENIMGYTNYSYDNIDNEVAKDFTAKLGNGKTYLQAWYESNNTQSNLSDRWCCYSRSGSNIIEYSAVSGNSPKTGSSFYSLANGKVLVSNAISKITKSSSLPVNYTYSASTDQMVSEVSKEFGELEGCSISQQNAVEKAQNWVSSQSGFSQVEFDEVVRLSADEAVIGYQVRFKRVVNSLSVRGNELTDYISLLVTDNNIATTQYHWSTITKSSVKSAVNVLSANEAINVAADAMASSYKGDVLKITQVEECLGYKLNSGTSSLVPAYEFISEDGLSIVIDAATGHIL</sequence>
<proteinExistence type="predicted"/>
<evidence type="ECO:0000313" key="2">
    <source>
        <dbReference type="Proteomes" id="UP000233535"/>
    </source>
</evidence>
<comment type="caution">
    <text evidence="1">The sequence shown here is derived from an EMBL/GenBank/DDBJ whole genome shotgun (WGS) entry which is preliminary data.</text>
</comment>
<name>A0A2N3I228_9BACT</name>
<organism evidence="1 2">
    <name type="scientific">Labilibaculum filiforme</name>
    <dbReference type="NCBI Taxonomy" id="1940526"/>
    <lineage>
        <taxon>Bacteria</taxon>
        <taxon>Pseudomonadati</taxon>
        <taxon>Bacteroidota</taxon>
        <taxon>Bacteroidia</taxon>
        <taxon>Marinilabiliales</taxon>
        <taxon>Marinifilaceae</taxon>
        <taxon>Labilibaculum</taxon>
    </lineage>
</organism>
<protein>
    <submittedName>
        <fullName evidence="1">Uncharacterized protein</fullName>
    </submittedName>
</protein>